<dbReference type="PANTHER" id="PTHR42686">
    <property type="entry name" value="GH17980P-RELATED"/>
    <property type="match status" value="1"/>
</dbReference>
<name>A0ABP7GAF9_9MICO</name>
<keyword evidence="3" id="KW-1185">Reference proteome</keyword>
<gene>
    <name evidence="2" type="ORF">GCM10022240_08590</name>
</gene>
<sequence length="313" mass="32742">MDSDIPAALRDDRLALGTSGLGRATVPGSAGEAVAVTTARALLTSRYAAVDTSNAYSVGRSEAVLGIALRDLGPDAAGRVITKVDADPRTGALDRDRVFRSVEESLRRLGVDRVPVLHLHDPYSITFADAMAQGGAVQALVELREEGVAGGIGIAAGPVPLVARYVGTGIFDAVLVHNRYTLVDRSAGPLFARAARAGMRVFNAAPFGAGILARGSGAGASYAYRPAPAALQQWVRRVEALCGEYRITLPAAALQFALRAPNVHTTVVGVSSSARLGQLDKLVALRVPDEFWQRLEALPSAPTPIDDSEESPA</sequence>
<dbReference type="InterPro" id="IPR023210">
    <property type="entry name" value="NADP_OxRdtase_dom"/>
</dbReference>
<comment type="caution">
    <text evidence="2">The sequence shown here is derived from an EMBL/GenBank/DDBJ whole genome shotgun (WGS) entry which is preliminary data.</text>
</comment>
<dbReference type="InterPro" id="IPR020471">
    <property type="entry name" value="AKR"/>
</dbReference>
<dbReference type="InterPro" id="IPR036812">
    <property type="entry name" value="NAD(P)_OxRdtase_dom_sf"/>
</dbReference>
<evidence type="ECO:0000313" key="3">
    <source>
        <dbReference type="Proteomes" id="UP001500540"/>
    </source>
</evidence>
<dbReference type="Gene3D" id="3.20.20.100">
    <property type="entry name" value="NADP-dependent oxidoreductase domain"/>
    <property type="match status" value="1"/>
</dbReference>
<evidence type="ECO:0000259" key="1">
    <source>
        <dbReference type="Pfam" id="PF00248"/>
    </source>
</evidence>
<evidence type="ECO:0000313" key="2">
    <source>
        <dbReference type="EMBL" id="GAA3758112.1"/>
    </source>
</evidence>
<accession>A0ABP7GAF9</accession>
<reference evidence="3" key="1">
    <citation type="journal article" date="2019" name="Int. J. Syst. Evol. Microbiol.">
        <title>The Global Catalogue of Microorganisms (GCM) 10K type strain sequencing project: providing services to taxonomists for standard genome sequencing and annotation.</title>
        <authorList>
            <consortium name="The Broad Institute Genomics Platform"/>
            <consortium name="The Broad Institute Genome Sequencing Center for Infectious Disease"/>
            <person name="Wu L."/>
            <person name="Ma J."/>
        </authorList>
    </citation>
    <scope>NUCLEOTIDE SEQUENCE [LARGE SCALE GENOMIC DNA]</scope>
    <source>
        <strain evidence="3">JCM 16950</strain>
    </source>
</reference>
<protein>
    <submittedName>
        <fullName evidence="2">Aldo/keto reductase</fullName>
    </submittedName>
</protein>
<dbReference type="CDD" id="cd19090">
    <property type="entry name" value="AKR_AKR15A-like"/>
    <property type="match status" value="1"/>
</dbReference>
<dbReference type="RefSeq" id="WP_344780901.1">
    <property type="nucleotide sequence ID" value="NZ_BAABAF010000002.1"/>
</dbReference>
<dbReference type="PANTHER" id="PTHR42686:SF1">
    <property type="entry name" value="GH17980P-RELATED"/>
    <property type="match status" value="1"/>
</dbReference>
<dbReference type="Pfam" id="PF00248">
    <property type="entry name" value="Aldo_ket_red"/>
    <property type="match status" value="1"/>
</dbReference>
<dbReference type="Proteomes" id="UP001500540">
    <property type="component" value="Unassembled WGS sequence"/>
</dbReference>
<dbReference type="SUPFAM" id="SSF51430">
    <property type="entry name" value="NAD(P)-linked oxidoreductase"/>
    <property type="match status" value="1"/>
</dbReference>
<organism evidence="2 3">
    <name type="scientific">Microbacterium kribbense</name>
    <dbReference type="NCBI Taxonomy" id="433645"/>
    <lineage>
        <taxon>Bacteria</taxon>
        <taxon>Bacillati</taxon>
        <taxon>Actinomycetota</taxon>
        <taxon>Actinomycetes</taxon>
        <taxon>Micrococcales</taxon>
        <taxon>Microbacteriaceae</taxon>
        <taxon>Microbacterium</taxon>
    </lineage>
</organism>
<feature type="domain" description="NADP-dependent oxidoreductase" evidence="1">
    <location>
        <begin position="13"/>
        <end position="298"/>
    </location>
</feature>
<proteinExistence type="predicted"/>
<dbReference type="EMBL" id="BAABAF010000002">
    <property type="protein sequence ID" value="GAA3758112.1"/>
    <property type="molecule type" value="Genomic_DNA"/>
</dbReference>